<evidence type="ECO:0000256" key="1">
    <source>
        <dbReference type="SAM" id="MobiDB-lite"/>
    </source>
</evidence>
<evidence type="ECO:0000256" key="2">
    <source>
        <dbReference type="SAM" id="Phobius"/>
    </source>
</evidence>
<keyword evidence="2" id="KW-0472">Membrane</keyword>
<dbReference type="RefSeq" id="WP_356958845.1">
    <property type="nucleotide sequence ID" value="NZ_JBEYBD010000018.1"/>
</dbReference>
<proteinExistence type="predicted"/>
<gene>
    <name evidence="3" type="ORF">ABZ510_24740</name>
</gene>
<feature type="compositionally biased region" description="Low complexity" evidence="1">
    <location>
        <begin position="13"/>
        <end position="26"/>
    </location>
</feature>
<keyword evidence="2" id="KW-1133">Transmembrane helix</keyword>
<accession>A0ABV2WW01</accession>
<name>A0ABV2WW01_9NOCA</name>
<evidence type="ECO:0000313" key="4">
    <source>
        <dbReference type="Proteomes" id="UP001550628"/>
    </source>
</evidence>
<dbReference type="Proteomes" id="UP001550628">
    <property type="component" value="Unassembled WGS sequence"/>
</dbReference>
<keyword evidence="4" id="KW-1185">Reference proteome</keyword>
<evidence type="ECO:0000313" key="3">
    <source>
        <dbReference type="EMBL" id="MEU1955058.1"/>
    </source>
</evidence>
<sequence length="192" mass="19608">MPDPPAGHPARIPATPAASAQSAHYAAPPPAPANPAWTVPKTQVPELLPVGGHALLGLCLGIAVLLAVGFFYLGRTTDTDQAAAPTAAIAASTMAPRESEAPTAKSPDIGAGFVWGKVLTNDGTTLTVKSEISHSEVVVHTDDHTKVYVLIATTIEAIAEGAPIIVYGRKHADGSVFADTITGVSLRALGTH</sequence>
<comment type="caution">
    <text evidence="3">The sequence shown here is derived from an EMBL/GenBank/DDBJ whole genome shotgun (WGS) entry which is preliminary data.</text>
</comment>
<dbReference type="EMBL" id="JBEYBF010000020">
    <property type="protein sequence ID" value="MEU1955058.1"/>
    <property type="molecule type" value="Genomic_DNA"/>
</dbReference>
<feature type="transmembrane region" description="Helical" evidence="2">
    <location>
        <begin position="54"/>
        <end position="73"/>
    </location>
</feature>
<feature type="region of interest" description="Disordered" evidence="1">
    <location>
        <begin position="1"/>
        <end position="37"/>
    </location>
</feature>
<organism evidence="3 4">
    <name type="scientific">Nocardia rhamnosiphila</name>
    <dbReference type="NCBI Taxonomy" id="426716"/>
    <lineage>
        <taxon>Bacteria</taxon>
        <taxon>Bacillati</taxon>
        <taxon>Actinomycetota</taxon>
        <taxon>Actinomycetes</taxon>
        <taxon>Mycobacteriales</taxon>
        <taxon>Nocardiaceae</taxon>
        <taxon>Nocardia</taxon>
    </lineage>
</organism>
<evidence type="ECO:0008006" key="5">
    <source>
        <dbReference type="Google" id="ProtNLM"/>
    </source>
</evidence>
<keyword evidence="2" id="KW-0812">Transmembrane</keyword>
<protein>
    <recommendedName>
        <fullName evidence="5">DUF5666 domain-containing protein</fullName>
    </recommendedName>
</protein>
<reference evidence="3 4" key="1">
    <citation type="submission" date="2024-06" db="EMBL/GenBank/DDBJ databases">
        <title>The Natural Products Discovery Center: Release of the First 8490 Sequenced Strains for Exploring Actinobacteria Biosynthetic Diversity.</title>
        <authorList>
            <person name="Kalkreuter E."/>
            <person name="Kautsar S.A."/>
            <person name="Yang D."/>
            <person name="Bader C.D."/>
            <person name="Teijaro C.N."/>
            <person name="Fluegel L."/>
            <person name="Davis C.M."/>
            <person name="Simpson J.R."/>
            <person name="Lauterbach L."/>
            <person name="Steele A.D."/>
            <person name="Gui C."/>
            <person name="Meng S."/>
            <person name="Li G."/>
            <person name="Viehrig K."/>
            <person name="Ye F."/>
            <person name="Su P."/>
            <person name="Kiefer A.F."/>
            <person name="Nichols A."/>
            <person name="Cepeda A.J."/>
            <person name="Yan W."/>
            <person name="Fan B."/>
            <person name="Jiang Y."/>
            <person name="Adhikari A."/>
            <person name="Zheng C.-J."/>
            <person name="Schuster L."/>
            <person name="Cowan T.M."/>
            <person name="Smanski M.J."/>
            <person name="Chevrette M.G."/>
            <person name="De Carvalho L.P.S."/>
            <person name="Shen B."/>
        </authorList>
    </citation>
    <scope>NUCLEOTIDE SEQUENCE [LARGE SCALE GENOMIC DNA]</scope>
    <source>
        <strain evidence="3 4">NPDC019708</strain>
    </source>
</reference>